<dbReference type="SUPFAM" id="SSF53756">
    <property type="entry name" value="UDP-Glycosyltransferase/glycogen phosphorylase"/>
    <property type="match status" value="1"/>
</dbReference>
<dbReference type="Gene3D" id="3.40.50.2000">
    <property type="entry name" value="Glycogen Phosphorylase B"/>
    <property type="match status" value="2"/>
</dbReference>
<dbReference type="PANTHER" id="PTHR43174">
    <property type="entry name" value="UDP-N-ACETYLGLUCOSAMINE 2-EPIMERASE"/>
    <property type="match status" value="1"/>
</dbReference>
<evidence type="ECO:0000256" key="1">
    <source>
        <dbReference type="RuleBase" id="RU003513"/>
    </source>
</evidence>
<dbReference type="GO" id="GO:0016853">
    <property type="term" value="F:isomerase activity"/>
    <property type="evidence" value="ECO:0007669"/>
    <property type="project" value="UniProtKB-KW"/>
</dbReference>
<keyword evidence="3" id="KW-1185">Reference proteome</keyword>
<dbReference type="PANTHER" id="PTHR43174:SF1">
    <property type="entry name" value="UDP-N-ACETYLGLUCOSAMINE 2-EPIMERASE"/>
    <property type="match status" value="1"/>
</dbReference>
<name>A0A0U3MVD5_9BURK</name>
<evidence type="ECO:0000313" key="2">
    <source>
        <dbReference type="EMBL" id="ALV08314.1"/>
    </source>
</evidence>
<evidence type="ECO:0000313" key="3">
    <source>
        <dbReference type="Proteomes" id="UP000060699"/>
    </source>
</evidence>
<dbReference type="AlphaFoldDB" id="A0A0U3MVD5"/>
<dbReference type="CDD" id="cd03786">
    <property type="entry name" value="GTB_UDP-GlcNAc_2-Epimerase"/>
    <property type="match status" value="1"/>
</dbReference>
<reference evidence="2 3" key="1">
    <citation type="submission" date="2015-12" db="EMBL/GenBank/DDBJ databases">
        <title>Complete genome of Roseateles depolymerans KCTC 42856.</title>
        <authorList>
            <person name="Kim K.M."/>
        </authorList>
    </citation>
    <scope>NUCLEOTIDE SEQUENCE [LARGE SCALE GENOMIC DNA]</scope>
    <source>
        <strain evidence="2 3">KCTC 42856</strain>
    </source>
</reference>
<dbReference type="PATRIC" id="fig|76731.3.peg.3955"/>
<proteinExistence type="inferred from homology"/>
<dbReference type="KEGG" id="rdp:RD2015_3863"/>
<dbReference type="InterPro" id="IPR029767">
    <property type="entry name" value="WecB-like"/>
</dbReference>
<dbReference type="EMBL" id="CP013729">
    <property type="protein sequence ID" value="ALV08314.1"/>
    <property type="molecule type" value="Genomic_DNA"/>
</dbReference>
<dbReference type="Pfam" id="PF02350">
    <property type="entry name" value="Epimerase_2"/>
    <property type="match status" value="1"/>
</dbReference>
<sequence length="375" mass="40377">MAAPLLHLIAGARPNFMKLAPLVRALRDDGRLAWRLVHTGQHQDHAMSGVFFEELGLPPPDVSLGCHGGSHAQLTARILQAYEPVVQADRPAACVVVGDVDSTLACALVARKLGVRVAHVEAGLRSGDMRMPEEINRRATDAMSDWLFTTEPSATAHLRREGHAEAQIHEVGHVMVDNLLYQHALLAGVDRQGWEGRAEQVSALQAAGRYGVVTLHRPSNVDDPVQLAALLNAMATLSERLPLLFPVHPRTLGRIQALGLRLPPSLMLLPPLPYRPFLALWSEAALVLTDSGGLQEETTALGVPCLTIRENTERPITVEMGSNRLVGVDAAKVLAAAHSTLEALDRGERPGSGMRPPLWDGAAAKRIVSVLAAQI</sequence>
<comment type="similarity">
    <text evidence="1">Belongs to the UDP-N-acetylglucosamine 2-epimerase family.</text>
</comment>
<gene>
    <name evidence="2" type="ORF">RD2015_3863</name>
</gene>
<dbReference type="Proteomes" id="UP000060699">
    <property type="component" value="Chromosome"/>
</dbReference>
<dbReference type="RefSeq" id="WP_058936300.1">
    <property type="nucleotide sequence ID" value="NZ_CP013729.1"/>
</dbReference>
<accession>A0A0U3MVD5</accession>
<dbReference type="OrthoDB" id="9803238at2"/>
<dbReference type="STRING" id="76731.RD2015_3863"/>
<dbReference type="NCBIfam" id="TIGR00236">
    <property type="entry name" value="wecB"/>
    <property type="match status" value="1"/>
</dbReference>
<protein>
    <submittedName>
        <fullName evidence="2">UDP-N-acetylglucosamine 2-epimerase</fullName>
    </submittedName>
</protein>
<organism evidence="2 3">
    <name type="scientific">Roseateles depolymerans</name>
    <dbReference type="NCBI Taxonomy" id="76731"/>
    <lineage>
        <taxon>Bacteria</taxon>
        <taxon>Pseudomonadati</taxon>
        <taxon>Pseudomonadota</taxon>
        <taxon>Betaproteobacteria</taxon>
        <taxon>Burkholderiales</taxon>
        <taxon>Sphaerotilaceae</taxon>
        <taxon>Roseateles</taxon>
    </lineage>
</organism>
<keyword evidence="1" id="KW-0413">Isomerase</keyword>
<dbReference type="InterPro" id="IPR003331">
    <property type="entry name" value="UDP_GlcNAc_Epimerase_2_dom"/>
</dbReference>